<comment type="caution">
    <text evidence="1">The sequence shown here is derived from an EMBL/GenBank/DDBJ whole genome shotgun (WGS) entry which is preliminary data.</text>
</comment>
<dbReference type="AlphaFoldDB" id="A0AAN7BLP3"/>
<evidence type="ECO:0000313" key="1">
    <source>
        <dbReference type="EMBL" id="KAK4225595.1"/>
    </source>
</evidence>
<dbReference type="Pfam" id="PF13095">
    <property type="entry name" value="FTA2"/>
    <property type="match status" value="1"/>
</dbReference>
<reference evidence="1" key="2">
    <citation type="submission" date="2023-05" db="EMBL/GenBank/DDBJ databases">
        <authorList>
            <consortium name="Lawrence Berkeley National Laboratory"/>
            <person name="Steindorff A."/>
            <person name="Hensen N."/>
            <person name="Bonometti L."/>
            <person name="Westerberg I."/>
            <person name="Brannstrom I.O."/>
            <person name="Guillou S."/>
            <person name="Cros-Aarteil S."/>
            <person name="Calhoun S."/>
            <person name="Haridas S."/>
            <person name="Kuo A."/>
            <person name="Mondo S."/>
            <person name="Pangilinan J."/>
            <person name="Riley R."/>
            <person name="Labutti K."/>
            <person name="Andreopoulos B."/>
            <person name="Lipzen A."/>
            <person name="Chen C."/>
            <person name="Yanf M."/>
            <person name="Daum C."/>
            <person name="Ng V."/>
            <person name="Clum A."/>
            <person name="Ohm R."/>
            <person name="Martin F."/>
            <person name="Silar P."/>
            <person name="Natvig D."/>
            <person name="Lalanne C."/>
            <person name="Gautier V."/>
            <person name="Ament-Velasquez S.L."/>
            <person name="Kruys A."/>
            <person name="Hutchinson M.I."/>
            <person name="Powell A.J."/>
            <person name="Barry K."/>
            <person name="Miller A.N."/>
            <person name="Grigoriev I.V."/>
            <person name="Debuchy R."/>
            <person name="Gladieux P."/>
            <person name="Thoren M.H."/>
            <person name="Johannesson H."/>
        </authorList>
    </citation>
    <scope>NUCLEOTIDE SEQUENCE</scope>
    <source>
        <strain evidence="1">CBS 990.96</strain>
    </source>
</reference>
<name>A0AAN7BLP3_9PEZI</name>
<keyword evidence="2" id="KW-1185">Reference proteome</keyword>
<proteinExistence type="predicted"/>
<dbReference type="InterPro" id="IPR025213">
    <property type="entry name" value="Sim4_Fta2"/>
</dbReference>
<sequence length="177" mass="20602">MEHETGESFCIRYQQHRNWPVRGIVKEFVTDGGEGFNSAHINKMWEDLQEIRRLGIAVRDIHPGNYIGGKLINFSRAWTMYHPCLDWTEPRDLKDNLMRDARDLEELLYSWAATNQPENSTKGYIFKPPKGLKECAEGTAGWLDANPTLYNWRKWEEDPEGIDAFIDKELVESVAKE</sequence>
<protein>
    <submittedName>
        <fullName evidence="1">Uncharacterized protein</fullName>
    </submittedName>
</protein>
<reference evidence="1" key="1">
    <citation type="journal article" date="2023" name="Mol. Phylogenet. Evol.">
        <title>Genome-scale phylogeny and comparative genomics of the fungal order Sordariales.</title>
        <authorList>
            <person name="Hensen N."/>
            <person name="Bonometti L."/>
            <person name="Westerberg I."/>
            <person name="Brannstrom I.O."/>
            <person name="Guillou S."/>
            <person name="Cros-Aarteil S."/>
            <person name="Calhoun S."/>
            <person name="Haridas S."/>
            <person name="Kuo A."/>
            <person name="Mondo S."/>
            <person name="Pangilinan J."/>
            <person name="Riley R."/>
            <person name="LaButti K."/>
            <person name="Andreopoulos B."/>
            <person name="Lipzen A."/>
            <person name="Chen C."/>
            <person name="Yan M."/>
            <person name="Daum C."/>
            <person name="Ng V."/>
            <person name="Clum A."/>
            <person name="Steindorff A."/>
            <person name="Ohm R.A."/>
            <person name="Martin F."/>
            <person name="Silar P."/>
            <person name="Natvig D.O."/>
            <person name="Lalanne C."/>
            <person name="Gautier V."/>
            <person name="Ament-Velasquez S.L."/>
            <person name="Kruys A."/>
            <person name="Hutchinson M.I."/>
            <person name="Powell A.J."/>
            <person name="Barry K."/>
            <person name="Miller A.N."/>
            <person name="Grigoriev I.V."/>
            <person name="Debuchy R."/>
            <person name="Gladieux P."/>
            <person name="Hiltunen Thoren M."/>
            <person name="Johannesson H."/>
        </authorList>
    </citation>
    <scope>NUCLEOTIDE SEQUENCE</scope>
    <source>
        <strain evidence="1">CBS 990.96</strain>
    </source>
</reference>
<evidence type="ECO:0000313" key="2">
    <source>
        <dbReference type="Proteomes" id="UP001301958"/>
    </source>
</evidence>
<accession>A0AAN7BLP3</accession>
<dbReference type="Proteomes" id="UP001301958">
    <property type="component" value="Unassembled WGS sequence"/>
</dbReference>
<dbReference type="EMBL" id="MU865363">
    <property type="protein sequence ID" value="KAK4225595.1"/>
    <property type="molecule type" value="Genomic_DNA"/>
</dbReference>
<organism evidence="1 2">
    <name type="scientific">Podospora fimiseda</name>
    <dbReference type="NCBI Taxonomy" id="252190"/>
    <lineage>
        <taxon>Eukaryota</taxon>
        <taxon>Fungi</taxon>
        <taxon>Dikarya</taxon>
        <taxon>Ascomycota</taxon>
        <taxon>Pezizomycotina</taxon>
        <taxon>Sordariomycetes</taxon>
        <taxon>Sordariomycetidae</taxon>
        <taxon>Sordariales</taxon>
        <taxon>Podosporaceae</taxon>
        <taxon>Podospora</taxon>
    </lineage>
</organism>
<gene>
    <name evidence="1" type="ORF">QBC38DRAFT_482515</name>
</gene>